<dbReference type="Proteomes" id="UP000298416">
    <property type="component" value="Unassembled WGS sequence"/>
</dbReference>
<dbReference type="EMBL" id="PNBA02000016">
    <property type="protein sequence ID" value="KAG6397792.1"/>
    <property type="molecule type" value="Genomic_DNA"/>
</dbReference>
<reference evidence="2" key="1">
    <citation type="submission" date="2018-01" db="EMBL/GenBank/DDBJ databases">
        <authorList>
            <person name="Mao J.F."/>
        </authorList>
    </citation>
    <scope>NUCLEOTIDE SEQUENCE</scope>
    <source>
        <strain evidence="2">Huo1</strain>
        <tissue evidence="2">Leaf</tissue>
    </source>
</reference>
<evidence type="ECO:0000313" key="3">
    <source>
        <dbReference type="Proteomes" id="UP000298416"/>
    </source>
</evidence>
<dbReference type="InterPro" id="IPR056924">
    <property type="entry name" value="SH3_Tf2-1"/>
</dbReference>
<dbReference type="Gene3D" id="3.40.1160.10">
    <property type="entry name" value="Acetylglutamate kinase-like"/>
    <property type="match status" value="1"/>
</dbReference>
<reference evidence="2" key="2">
    <citation type="submission" date="2020-08" db="EMBL/GenBank/DDBJ databases">
        <title>Plant Genome Project.</title>
        <authorList>
            <person name="Zhang R.-G."/>
        </authorList>
    </citation>
    <scope>NUCLEOTIDE SEQUENCE</scope>
    <source>
        <strain evidence="2">Huo1</strain>
        <tissue evidence="2">Leaf</tissue>
    </source>
</reference>
<organism evidence="2">
    <name type="scientific">Salvia splendens</name>
    <name type="common">Scarlet sage</name>
    <dbReference type="NCBI Taxonomy" id="180675"/>
    <lineage>
        <taxon>Eukaryota</taxon>
        <taxon>Viridiplantae</taxon>
        <taxon>Streptophyta</taxon>
        <taxon>Embryophyta</taxon>
        <taxon>Tracheophyta</taxon>
        <taxon>Spermatophyta</taxon>
        <taxon>Magnoliopsida</taxon>
        <taxon>eudicotyledons</taxon>
        <taxon>Gunneridae</taxon>
        <taxon>Pentapetalae</taxon>
        <taxon>asterids</taxon>
        <taxon>lamiids</taxon>
        <taxon>Lamiales</taxon>
        <taxon>Lamiaceae</taxon>
        <taxon>Nepetoideae</taxon>
        <taxon>Mentheae</taxon>
        <taxon>Salviinae</taxon>
        <taxon>Salvia</taxon>
        <taxon>Salvia subgen. Calosphace</taxon>
        <taxon>core Calosphace</taxon>
    </lineage>
</organism>
<proteinExistence type="predicted"/>
<feature type="domain" description="Tf2-1-like SH3-like" evidence="1">
    <location>
        <begin position="2"/>
        <end position="42"/>
    </location>
</feature>
<name>A0A8X8WMT3_SALSN</name>
<dbReference type="PANTHER" id="PTHR46148:SF52">
    <property type="entry name" value="OS04G0603800 PROTEIN"/>
    <property type="match status" value="1"/>
</dbReference>
<dbReference type="Pfam" id="PF24626">
    <property type="entry name" value="SH3_Tf2-1"/>
    <property type="match status" value="1"/>
</dbReference>
<sequence>MAPRFFGPFRIEARIGATAYRLQLPASTRIHPVFHVSLLKRAIGEATSEATLPDELGVAALSFLPEKVLATRIDQREGGAVDQVLIKWLGMDEDEATFTHSYIAAVHKDGSWSVLQPKLQDQVEITVAAHDTTGGMITKITEAAMIAKLGIDVYIVKAATEHSARALKGPLPHNIPDDWLGTVIRLAH</sequence>
<dbReference type="PANTHER" id="PTHR46148">
    <property type="entry name" value="CHROMO DOMAIN-CONTAINING PROTEIN"/>
    <property type="match status" value="1"/>
</dbReference>
<comment type="caution">
    <text evidence="2">The sequence shown here is derived from an EMBL/GenBank/DDBJ whole genome shotgun (WGS) entry which is preliminary data.</text>
</comment>
<evidence type="ECO:0000313" key="2">
    <source>
        <dbReference type="EMBL" id="KAG6397792.1"/>
    </source>
</evidence>
<keyword evidence="3" id="KW-1185">Reference proteome</keyword>
<dbReference type="AlphaFoldDB" id="A0A8X8WMT3"/>
<evidence type="ECO:0000259" key="1">
    <source>
        <dbReference type="Pfam" id="PF24626"/>
    </source>
</evidence>
<gene>
    <name evidence="2" type="ORF">SASPL_144253</name>
</gene>
<protein>
    <recommendedName>
        <fullName evidence="1">Tf2-1-like SH3-like domain-containing protein</fullName>
    </recommendedName>
</protein>
<accession>A0A8X8WMT3</accession>
<dbReference type="InterPro" id="IPR016197">
    <property type="entry name" value="Chromo-like_dom_sf"/>
</dbReference>
<dbReference type="SUPFAM" id="SSF54160">
    <property type="entry name" value="Chromo domain-like"/>
    <property type="match status" value="1"/>
</dbReference>
<dbReference type="InterPro" id="IPR036393">
    <property type="entry name" value="AceGlu_kinase-like_sf"/>
</dbReference>